<evidence type="ECO:0000313" key="2">
    <source>
        <dbReference type="Proteomes" id="UP000628736"/>
    </source>
</evidence>
<dbReference type="Pfam" id="PF14286">
    <property type="entry name" value="DHHW"/>
    <property type="match status" value="1"/>
</dbReference>
<proteinExistence type="predicted"/>
<sequence>MSNKYNKFITALFCTFLGGMLVVSTLLPDKEMSELENRYLQKPPKFSVETVTDGTFMEQAEDYVADHIAGRDFWVAAKAWCERLSGKRENNGVYFGKQDTLLNRVDTPAWEDTPAQAGVSAKQGLLTRLGFVDTLAGNVSVPVYLGIIPSSSAIWADRLPAGAPTADEFSLIDQMYFQSGASTIDMAGALAAHSGEDIYYRTDHHWTSLGAFYGANAIFEAMSLDPLDLDDYQKTTVTDQFFGTTFSTSGVRWVAPDSIDTYVSGEGLKVTSWFGSEPSEGSLYVDSFLEVKDKYSYFLGGRQPLCVIENPQVDGPKVLVIRDSYSDSLAPFLTERFSEVHLFDPRNNLSSVKDYVADNGIDSVLVLYSFSNFSTDQNLFVLGR</sequence>
<dbReference type="AlphaFoldDB" id="A0A8J6JAR5"/>
<accession>A0A8J6JAR5</accession>
<name>A0A8J6JAR5_9FIRM</name>
<dbReference type="RefSeq" id="WP_147570812.1">
    <property type="nucleotide sequence ID" value="NZ_JACOPO010000004.1"/>
</dbReference>
<evidence type="ECO:0000313" key="1">
    <source>
        <dbReference type="EMBL" id="MBC5722763.1"/>
    </source>
</evidence>
<dbReference type="EMBL" id="JACOPO010000004">
    <property type="protein sequence ID" value="MBC5722763.1"/>
    <property type="molecule type" value="Genomic_DNA"/>
</dbReference>
<gene>
    <name evidence="1" type="ORF">H8S11_08060</name>
</gene>
<reference evidence="1" key="1">
    <citation type="submission" date="2020-08" db="EMBL/GenBank/DDBJ databases">
        <title>Genome public.</title>
        <authorList>
            <person name="Liu C."/>
            <person name="Sun Q."/>
        </authorList>
    </citation>
    <scope>NUCLEOTIDE SEQUENCE</scope>
    <source>
        <strain evidence="1">NSJ-23</strain>
    </source>
</reference>
<comment type="caution">
    <text evidence="1">The sequence shown here is derived from an EMBL/GenBank/DDBJ whole genome shotgun (WGS) entry which is preliminary data.</text>
</comment>
<keyword evidence="2" id="KW-1185">Reference proteome</keyword>
<protein>
    <recommendedName>
        <fullName evidence="3">AlgX/AlgJ SGNH hydrolase-like domain-containing protein</fullName>
    </recommendedName>
</protein>
<organism evidence="1 2">
    <name type="scientific">Flintibacter hominis</name>
    <dbReference type="NCBI Taxonomy" id="2763048"/>
    <lineage>
        <taxon>Bacteria</taxon>
        <taxon>Bacillati</taxon>
        <taxon>Bacillota</taxon>
        <taxon>Clostridia</taxon>
        <taxon>Eubacteriales</taxon>
        <taxon>Flintibacter</taxon>
    </lineage>
</organism>
<dbReference type="Proteomes" id="UP000628736">
    <property type="component" value="Unassembled WGS sequence"/>
</dbReference>
<evidence type="ECO:0008006" key="3">
    <source>
        <dbReference type="Google" id="ProtNLM"/>
    </source>
</evidence>
<dbReference type="InterPro" id="IPR025945">
    <property type="entry name" value="DHHW"/>
</dbReference>